<evidence type="ECO:0000256" key="5">
    <source>
        <dbReference type="PROSITE-ProRule" id="PRU00302"/>
    </source>
</evidence>
<dbReference type="PANTHER" id="PTHR45785">
    <property type="entry name" value="COMPLEMENT FACTOR H-RELATED"/>
    <property type="match status" value="1"/>
</dbReference>
<dbReference type="InterPro" id="IPR051503">
    <property type="entry name" value="ComplSys_Reg/VirEntry_Med"/>
</dbReference>
<reference evidence="9" key="4">
    <citation type="submission" date="2025-09" db="UniProtKB">
        <authorList>
            <consortium name="Ensembl"/>
        </authorList>
    </citation>
    <scope>IDENTIFICATION</scope>
</reference>
<dbReference type="Proteomes" id="UP000265140">
    <property type="component" value="Chromosome 3"/>
</dbReference>
<dbReference type="Gene3D" id="2.10.70.10">
    <property type="entry name" value="Complement Module, domain 1"/>
    <property type="match status" value="3"/>
</dbReference>
<keyword evidence="2 5" id="KW-0768">Sushi</keyword>
<comment type="caution">
    <text evidence="5">Lacks conserved residue(s) required for the propagation of feature annotation.</text>
</comment>
<evidence type="ECO:0000256" key="7">
    <source>
        <dbReference type="SAM" id="SignalP"/>
    </source>
</evidence>
<dbReference type="SMART" id="SM00032">
    <property type="entry name" value="CCP"/>
    <property type="match status" value="3"/>
</dbReference>
<protein>
    <recommendedName>
        <fullName evidence="8">Sushi domain-containing protein</fullName>
    </recommendedName>
</protein>
<evidence type="ECO:0000313" key="9">
    <source>
        <dbReference type="Ensembl" id="ENSELUP00000048366.2"/>
    </source>
</evidence>
<keyword evidence="4 5" id="KW-1015">Disulfide bond</keyword>
<dbReference type="PROSITE" id="PS50923">
    <property type="entry name" value="SUSHI"/>
    <property type="match status" value="3"/>
</dbReference>
<evidence type="ECO:0000313" key="10">
    <source>
        <dbReference type="Proteomes" id="UP000265140"/>
    </source>
</evidence>
<keyword evidence="3 7" id="KW-0732">Signal</keyword>
<dbReference type="Bgee" id="ENSELUG00000004352">
    <property type="expression patterns" value="Expressed in liver and 8 other cell types or tissues"/>
</dbReference>
<dbReference type="Pfam" id="PF00084">
    <property type="entry name" value="Sushi"/>
    <property type="match status" value="3"/>
</dbReference>
<proteinExistence type="predicted"/>
<dbReference type="PANTHER" id="PTHR45785:SF2">
    <property type="entry name" value="COMPLEMENT FACTOR H-RELATED"/>
    <property type="match status" value="1"/>
</dbReference>
<feature type="domain" description="Sushi" evidence="8">
    <location>
        <begin position="104"/>
        <end position="162"/>
    </location>
</feature>
<dbReference type="SUPFAM" id="SSF57535">
    <property type="entry name" value="Complement control module/SCR domain"/>
    <property type="match status" value="3"/>
</dbReference>
<evidence type="ECO:0000259" key="8">
    <source>
        <dbReference type="PROSITE" id="PS50923"/>
    </source>
</evidence>
<keyword evidence="10" id="KW-1185">Reference proteome</keyword>
<evidence type="ECO:0000256" key="6">
    <source>
        <dbReference type="SAM" id="MobiDB-lite"/>
    </source>
</evidence>
<feature type="region of interest" description="Disordered" evidence="6">
    <location>
        <begin position="158"/>
        <end position="184"/>
    </location>
</feature>
<accession>A0A6Q2X5K1</accession>
<evidence type="ECO:0000256" key="1">
    <source>
        <dbReference type="ARBA" id="ARBA00004328"/>
    </source>
</evidence>
<feature type="disulfide bond" evidence="5">
    <location>
        <begin position="106"/>
        <end position="149"/>
    </location>
</feature>
<reference evidence="9" key="2">
    <citation type="submission" date="2020-02" db="EMBL/GenBank/DDBJ databases">
        <title>Esox lucius (northern pike) genome, fEsoLuc1, primary haplotype.</title>
        <authorList>
            <person name="Myers G."/>
            <person name="Karagic N."/>
            <person name="Meyer A."/>
            <person name="Pippel M."/>
            <person name="Reichard M."/>
            <person name="Winkler S."/>
            <person name="Tracey A."/>
            <person name="Sims Y."/>
            <person name="Howe K."/>
            <person name="Rhie A."/>
            <person name="Formenti G."/>
            <person name="Durbin R."/>
            <person name="Fedrigo O."/>
            <person name="Jarvis E.D."/>
        </authorList>
    </citation>
    <scope>NUCLEOTIDE SEQUENCE [LARGE SCALE GENOMIC DNA]</scope>
</reference>
<dbReference type="GeneTree" id="ENSGT00940000154967"/>
<feature type="signal peptide" evidence="7">
    <location>
        <begin position="1"/>
        <end position="21"/>
    </location>
</feature>
<dbReference type="InterPro" id="IPR000436">
    <property type="entry name" value="Sushi_SCR_CCP_dom"/>
</dbReference>
<dbReference type="CDD" id="cd00033">
    <property type="entry name" value="CCP"/>
    <property type="match status" value="3"/>
</dbReference>
<sequence>MKEIPVFVIIALHLLSIKVEAQASGRVCQRPQLDNGFVVPEQEIYQDGVSLTYACDRGLKTPLDGWWGTVKCDNGVWSHNPQCNNTKGDNDFDCADKSDEEYCGMCGEPPRVFNAVITQEYQKKFLSGSEVVYKCQTSYTLNGPESIVCISGEWTPTPTCSKEAQRPTGRPEPSGSGPFLPVEKCGEKPVVDNGDYISDNNRMALTYKCKMHYELEGPEQVMCHSNGVWSETPVCKDE</sequence>
<dbReference type="AlphaFoldDB" id="A0A6Q2X5K1"/>
<evidence type="ECO:0000256" key="2">
    <source>
        <dbReference type="ARBA" id="ARBA00022659"/>
    </source>
</evidence>
<dbReference type="Ensembl" id="ENSELUT00000072617.2">
    <property type="protein sequence ID" value="ENSELUP00000048366.2"/>
    <property type="gene ID" value="ENSELUG00000028987.2"/>
</dbReference>
<feature type="domain" description="Sushi" evidence="8">
    <location>
        <begin position="26"/>
        <end position="85"/>
    </location>
</feature>
<reference evidence="9" key="3">
    <citation type="submission" date="2025-08" db="UniProtKB">
        <authorList>
            <consortium name="Ensembl"/>
        </authorList>
    </citation>
    <scope>IDENTIFICATION</scope>
</reference>
<dbReference type="InterPro" id="IPR035976">
    <property type="entry name" value="Sushi/SCR/CCP_sf"/>
</dbReference>
<reference evidence="10" key="1">
    <citation type="journal article" date="2014" name="PLoS ONE">
        <title>The genome and linkage map of the northern pike (Esox lucius): conserved synteny revealed between the salmonid sister group and the Neoteleostei.</title>
        <authorList>
            <person name="Rondeau E.B."/>
            <person name="Minkley D.R."/>
            <person name="Leong J.S."/>
            <person name="Messmer A.M."/>
            <person name="Jantzen J.R."/>
            <person name="von Schalburg K.R."/>
            <person name="Lemon C."/>
            <person name="Bird N.H."/>
            <person name="Koop B.F."/>
        </authorList>
    </citation>
    <scope>NUCLEOTIDE SEQUENCE</scope>
</reference>
<organism evidence="9 10">
    <name type="scientific">Esox lucius</name>
    <name type="common">Northern pike</name>
    <dbReference type="NCBI Taxonomy" id="8010"/>
    <lineage>
        <taxon>Eukaryota</taxon>
        <taxon>Metazoa</taxon>
        <taxon>Chordata</taxon>
        <taxon>Craniata</taxon>
        <taxon>Vertebrata</taxon>
        <taxon>Euteleostomi</taxon>
        <taxon>Actinopterygii</taxon>
        <taxon>Neopterygii</taxon>
        <taxon>Teleostei</taxon>
        <taxon>Protacanthopterygii</taxon>
        <taxon>Esociformes</taxon>
        <taxon>Esocidae</taxon>
        <taxon>Esox</taxon>
    </lineage>
</organism>
<feature type="chain" id="PRO_5044185551" description="Sushi domain-containing protein" evidence="7">
    <location>
        <begin position="22"/>
        <end position="238"/>
    </location>
</feature>
<feature type="domain" description="Sushi" evidence="8">
    <location>
        <begin position="183"/>
        <end position="237"/>
    </location>
</feature>
<name>A0A6Q2X5K1_ESOLU</name>
<comment type="subcellular location">
    <subcellularLocation>
        <location evidence="1">Virion</location>
    </subcellularLocation>
</comment>
<evidence type="ECO:0000256" key="4">
    <source>
        <dbReference type="ARBA" id="ARBA00023157"/>
    </source>
</evidence>
<evidence type="ECO:0000256" key="3">
    <source>
        <dbReference type="ARBA" id="ARBA00022729"/>
    </source>
</evidence>